<dbReference type="Proteomes" id="UP000183496">
    <property type="component" value="Unassembled WGS sequence"/>
</dbReference>
<dbReference type="RefSeq" id="WP_041888430.1">
    <property type="nucleotide sequence ID" value="NZ_CP010817.1"/>
</dbReference>
<dbReference type="EMBL" id="FOFY01000001">
    <property type="protein sequence ID" value="SEQ00791.1"/>
    <property type="molecule type" value="Genomic_DNA"/>
</dbReference>
<protein>
    <submittedName>
        <fullName evidence="1">Uncharacterized protein</fullName>
    </submittedName>
</protein>
<gene>
    <name evidence="1" type="ORF">SAMN04488089_101305</name>
</gene>
<reference evidence="1 2" key="1">
    <citation type="submission" date="2016-10" db="EMBL/GenBank/DDBJ databases">
        <authorList>
            <person name="Varghese N."/>
            <person name="Submissions S."/>
        </authorList>
    </citation>
    <scope>NUCLEOTIDE SEQUENCE [LARGE SCALE GENOMIC DNA]</scope>
    <source>
        <strain evidence="2">DSM 19823 / KCTC 23066 / CCTCC M 208030 / D25</strain>
    </source>
</reference>
<name>A0AAJ4W0T9_MYRPR</name>
<comment type="caution">
    <text evidence="1">The sequence shown here is derived from an EMBL/GenBank/DDBJ whole genome shotgun (WGS) entry which is preliminary data.</text>
</comment>
<proteinExistence type="predicted"/>
<evidence type="ECO:0000313" key="1">
    <source>
        <dbReference type="EMBL" id="SEQ00791.1"/>
    </source>
</evidence>
<organism evidence="1 2">
    <name type="scientific">Myroides profundi</name>
    <dbReference type="NCBI Taxonomy" id="480520"/>
    <lineage>
        <taxon>Bacteria</taxon>
        <taxon>Pseudomonadati</taxon>
        <taxon>Bacteroidota</taxon>
        <taxon>Flavobacteriia</taxon>
        <taxon>Flavobacteriales</taxon>
        <taxon>Flavobacteriaceae</taxon>
        <taxon>Myroides</taxon>
    </lineage>
</organism>
<dbReference type="AlphaFoldDB" id="A0AAJ4W0T9"/>
<accession>A0AAJ4W0T9</accession>
<keyword evidence="2" id="KW-1185">Reference proteome</keyword>
<evidence type="ECO:0000313" key="2">
    <source>
        <dbReference type="Proteomes" id="UP000183496"/>
    </source>
</evidence>
<sequence length="553" mass="64497">MTLREMFSIEDKDRDLSIEAVRKIFSLSIVQSLYYNRWLLLRDDENVGDFLEAYDVIGKDKEASNQFAIYFQEDEFNTRIVISRDYINREGEKDAEMYHYFIRRVGMDVSDVLVFYQEHNAYNDQLSLLTPKDEMHKSRAVDWFSSVCDLLYSVNHFFEFDDKIANMVEHAQMFSIEAINQEPEIDTIFYNGIMYRVVSIRNGLDLLKGLKGVNDQNEELFTLDNLVYDLSDESSFFLVVDNDAEIEELEVLNFIEDYEIDIQGYIFLGDLKVTDSLFCQELDFSPMLIVMGDLVVKNAYFCGNTHYIGGSVYGEVVYAKYNHGELHVKGTLDVRCIVSIDMPCYINKIRITSIISDNSVHALDQVKGEDGLPFFMLNVYPTTHRTRDVFIDEIKEEHTWGEYFPDDDDIIEAMRMGKTLLKESVFSVYKDFNDTVAERFNRLFIELIESNGMASERIDGGYVSDYFFNVYMYNDQKYRELGRKDKTSNYQARILHNIDTGEYTAIVDFFKEDGKTQYSAFRSKLTDNFTSTHSAMYAFNQAEEAFLKKLGKI</sequence>
<dbReference type="KEGG" id="mpw:MPR_0187"/>